<dbReference type="CDD" id="cd11378">
    <property type="entry name" value="DUF296"/>
    <property type="match status" value="1"/>
</dbReference>
<gene>
    <name evidence="3" type="ORF">DL240_15870</name>
</gene>
<evidence type="ECO:0000313" key="4">
    <source>
        <dbReference type="Proteomes" id="UP000249169"/>
    </source>
</evidence>
<reference evidence="3 4" key="1">
    <citation type="submission" date="2018-05" db="EMBL/GenBank/DDBJ databases">
        <title>Lujinxingia marina gen. nov. sp. nov., a new facultative anaerobic member of the class Deltaproteobacteria, and proposal of Lujinxingaceae fam. nov.</title>
        <authorList>
            <person name="Li C.-M."/>
        </authorList>
    </citation>
    <scope>NUCLEOTIDE SEQUENCE [LARGE SCALE GENOMIC DNA]</scope>
    <source>
        <strain evidence="3 4">B210</strain>
    </source>
</reference>
<accession>A0A328C2G1</accession>
<dbReference type="AlphaFoldDB" id="A0A328C2G1"/>
<proteinExistence type="predicted"/>
<feature type="region of interest" description="Disordered" evidence="1">
    <location>
        <begin position="157"/>
        <end position="228"/>
    </location>
</feature>
<evidence type="ECO:0000259" key="2">
    <source>
        <dbReference type="PROSITE" id="PS51742"/>
    </source>
</evidence>
<dbReference type="Pfam" id="PF03479">
    <property type="entry name" value="PCC"/>
    <property type="match status" value="1"/>
</dbReference>
<dbReference type="Gene3D" id="3.30.1330.80">
    <property type="entry name" value="Hypothetical protein, similar to alpha- acetolactate decarboxylase, domain 2"/>
    <property type="match status" value="1"/>
</dbReference>
<feature type="domain" description="PPC" evidence="2">
    <location>
        <begin position="10"/>
        <end position="150"/>
    </location>
</feature>
<dbReference type="Proteomes" id="UP000249169">
    <property type="component" value="Unassembled WGS sequence"/>
</dbReference>
<evidence type="ECO:0000256" key="1">
    <source>
        <dbReference type="SAM" id="MobiDB-lite"/>
    </source>
</evidence>
<name>A0A328C2G1_9DELT</name>
<evidence type="ECO:0000313" key="3">
    <source>
        <dbReference type="EMBL" id="RAL20790.1"/>
    </source>
</evidence>
<organism evidence="3 4">
    <name type="scientific">Lujinxingia litoralis</name>
    <dbReference type="NCBI Taxonomy" id="2211119"/>
    <lineage>
        <taxon>Bacteria</taxon>
        <taxon>Deltaproteobacteria</taxon>
        <taxon>Bradymonadales</taxon>
        <taxon>Lujinxingiaceae</taxon>
        <taxon>Lujinxingia</taxon>
    </lineage>
</organism>
<comment type="caution">
    <text evidence="3">The sequence shown here is derived from an EMBL/GenBank/DDBJ whole genome shotgun (WGS) entry which is preliminary data.</text>
</comment>
<dbReference type="EMBL" id="QHKO01000008">
    <property type="protein sequence ID" value="RAL20790.1"/>
    <property type="molecule type" value="Genomic_DNA"/>
</dbReference>
<dbReference type="PROSITE" id="PS51742">
    <property type="entry name" value="PPC"/>
    <property type="match status" value="1"/>
</dbReference>
<dbReference type="SUPFAM" id="SSF117856">
    <property type="entry name" value="AF0104/ALDC/Ptd012-like"/>
    <property type="match status" value="1"/>
</dbReference>
<dbReference type="InterPro" id="IPR005175">
    <property type="entry name" value="PPC_dom"/>
</dbReference>
<feature type="compositionally biased region" description="Low complexity" evidence="1">
    <location>
        <begin position="158"/>
        <end position="181"/>
    </location>
</feature>
<protein>
    <recommendedName>
        <fullName evidence="2">PPC domain-containing protein</fullName>
    </recommendedName>
</protein>
<feature type="compositionally biased region" description="Basic residues" evidence="1">
    <location>
        <begin position="208"/>
        <end position="217"/>
    </location>
</feature>
<sequence length="297" mass="32891">MRKYVIFRVSTSTQKLVGRVDEGEELVTELTRICRSNGVHAAELRAVGQFSEIELAVFDAQRGEYVKVVDGKGYFELVSLNGNVSTLGDEVVLRLDAVFNALGPAGPQLVAGQLRRAKALSAEFVVEVFSDLRLRRRLDASSGRLELEAVEQVERKQAAAPAEEVPAAPEEAAPVETSAPVPQAPGLSWTDAIAEADSAESRREAARKGRPMPKKPTKTVSFDDDEDDDLEGPWLKPGDILNHPKLGRCRVMKVEDEDYCHIRLPRGKIRKMMLEVLDIRFAGEEDGRNVFEARVRK</sequence>
<keyword evidence="4" id="KW-1185">Reference proteome</keyword>